<feature type="compositionally biased region" description="Pro residues" evidence="1">
    <location>
        <begin position="294"/>
        <end position="303"/>
    </location>
</feature>
<reference evidence="3 4" key="1">
    <citation type="submission" date="2024-02" db="EMBL/GenBank/DDBJ databases">
        <title>High-quality chromosome-scale genome assembly of Pensacola bahiagrass (Paspalum notatum Flugge var. saurae).</title>
        <authorList>
            <person name="Vega J.M."/>
            <person name="Podio M."/>
            <person name="Orjuela J."/>
            <person name="Siena L.A."/>
            <person name="Pessino S.C."/>
            <person name="Combes M.C."/>
            <person name="Mariac C."/>
            <person name="Albertini E."/>
            <person name="Pupilli F."/>
            <person name="Ortiz J.P.A."/>
            <person name="Leblanc O."/>
        </authorList>
    </citation>
    <scope>NUCLEOTIDE SEQUENCE [LARGE SCALE GENOMIC DNA]</scope>
    <source>
        <strain evidence="3">R1</strain>
        <tissue evidence="3">Leaf</tissue>
    </source>
</reference>
<organism evidence="3 4">
    <name type="scientific">Paspalum notatum var. saurae</name>
    <dbReference type="NCBI Taxonomy" id="547442"/>
    <lineage>
        <taxon>Eukaryota</taxon>
        <taxon>Viridiplantae</taxon>
        <taxon>Streptophyta</taxon>
        <taxon>Embryophyta</taxon>
        <taxon>Tracheophyta</taxon>
        <taxon>Spermatophyta</taxon>
        <taxon>Magnoliopsida</taxon>
        <taxon>Liliopsida</taxon>
        <taxon>Poales</taxon>
        <taxon>Poaceae</taxon>
        <taxon>PACMAD clade</taxon>
        <taxon>Panicoideae</taxon>
        <taxon>Andropogonodae</taxon>
        <taxon>Paspaleae</taxon>
        <taxon>Paspalinae</taxon>
        <taxon>Paspalum</taxon>
    </lineage>
</organism>
<dbReference type="Proteomes" id="UP001341281">
    <property type="component" value="Chromosome 08"/>
</dbReference>
<evidence type="ECO:0000256" key="1">
    <source>
        <dbReference type="SAM" id="MobiDB-lite"/>
    </source>
</evidence>
<feature type="transmembrane region" description="Helical" evidence="2">
    <location>
        <begin position="115"/>
        <end position="136"/>
    </location>
</feature>
<protein>
    <submittedName>
        <fullName evidence="3">Uncharacterized protein</fullName>
    </submittedName>
</protein>
<evidence type="ECO:0000313" key="3">
    <source>
        <dbReference type="EMBL" id="WVZ91334.1"/>
    </source>
</evidence>
<keyword evidence="2" id="KW-0472">Membrane</keyword>
<proteinExistence type="predicted"/>
<evidence type="ECO:0000313" key="4">
    <source>
        <dbReference type="Proteomes" id="UP001341281"/>
    </source>
</evidence>
<feature type="region of interest" description="Disordered" evidence="1">
    <location>
        <begin position="271"/>
        <end position="341"/>
    </location>
</feature>
<keyword evidence="2" id="KW-1133">Transmembrane helix</keyword>
<feature type="region of interest" description="Disordered" evidence="1">
    <location>
        <begin position="1"/>
        <end position="29"/>
    </location>
</feature>
<dbReference type="InterPro" id="IPR051412">
    <property type="entry name" value="Formin_Homology_Diaphanous_sf"/>
</dbReference>
<dbReference type="PANTHER" id="PTHR45691">
    <property type="entry name" value="PROTEIN DIAPHANOUS"/>
    <property type="match status" value="1"/>
</dbReference>
<feature type="compositionally biased region" description="Polar residues" evidence="1">
    <location>
        <begin position="15"/>
        <end position="29"/>
    </location>
</feature>
<feature type="compositionally biased region" description="Pro residues" evidence="1">
    <location>
        <begin position="272"/>
        <end position="282"/>
    </location>
</feature>
<dbReference type="GO" id="GO:0030041">
    <property type="term" value="P:actin filament polymerization"/>
    <property type="evidence" value="ECO:0007669"/>
    <property type="project" value="TreeGrafter"/>
</dbReference>
<feature type="compositionally biased region" description="Pro residues" evidence="1">
    <location>
        <begin position="321"/>
        <end position="341"/>
    </location>
</feature>
<name>A0AAQ3UF67_PASNO</name>
<gene>
    <name evidence="3" type="ORF">U9M48_037522</name>
</gene>
<evidence type="ECO:0000256" key="2">
    <source>
        <dbReference type="SAM" id="Phobius"/>
    </source>
</evidence>
<dbReference type="PANTHER" id="PTHR45691:SF6">
    <property type="entry name" value="PROTEIN DIAPHANOUS"/>
    <property type="match status" value="1"/>
</dbReference>
<dbReference type="EMBL" id="CP144752">
    <property type="protein sequence ID" value="WVZ91334.1"/>
    <property type="molecule type" value="Genomic_DNA"/>
</dbReference>
<feature type="transmembrane region" description="Helical" evidence="2">
    <location>
        <begin position="85"/>
        <end position="108"/>
    </location>
</feature>
<dbReference type="AlphaFoldDB" id="A0AAQ3UF67"/>
<accession>A0AAQ3UF67</accession>
<keyword evidence="2" id="KW-0812">Transmembrane</keyword>
<dbReference type="GO" id="GO:0005884">
    <property type="term" value="C:actin filament"/>
    <property type="evidence" value="ECO:0007669"/>
    <property type="project" value="TreeGrafter"/>
</dbReference>
<keyword evidence="4" id="KW-1185">Reference proteome</keyword>
<sequence length="341" mass="37181">MLASSSRGPRAKMCSPSSRQPSTAAGCRSSSASLHTVAARSVGSAAASSSRSPPHDTAIWYYGMIIMIELICRGMVFLIELICLAFVIHFPYILLIIGLDLHVFCLLLGRTADRIGICVVSCLLMVESISYLRWWVKNLVRKKQGDGYVEDRFLPQELGVLSRSEFCFSGLSFHDVLQVAVDGQPVEQEPMRAELDWTAGGRLDRSRTLANIRLAARCIGRRCRAPVASTPVDRMPVHPPPAAPSLGHLGRMWRRPTFLLPPSSSFHRRLLLPPPPPALPRPCHPEATGASAPSPRPPRPPAAAPLRADPARELRRRLLRPPSPPPPTPPPAPASPPPPPP</sequence>